<protein>
    <submittedName>
        <fullName evidence="1">Uncharacterized protein</fullName>
    </submittedName>
</protein>
<dbReference type="AlphaFoldDB" id="A0A1M7SMW4"/>
<accession>A0A1M7SMW4</accession>
<proteinExistence type="predicted"/>
<evidence type="ECO:0000313" key="2">
    <source>
        <dbReference type="Proteomes" id="UP000184391"/>
    </source>
</evidence>
<gene>
    <name evidence="1" type="ORF">SAMN02745193_02033</name>
</gene>
<keyword evidence="2" id="KW-1185">Reference proteome</keyword>
<dbReference type="EMBL" id="FRDF01000011">
    <property type="protein sequence ID" value="SHN59807.1"/>
    <property type="molecule type" value="Genomic_DNA"/>
</dbReference>
<organism evidence="1 2">
    <name type="scientific">Erythrobacter sanguineus</name>
    <dbReference type="NCBI Taxonomy" id="198312"/>
    <lineage>
        <taxon>Bacteria</taxon>
        <taxon>Pseudomonadati</taxon>
        <taxon>Pseudomonadota</taxon>
        <taxon>Alphaproteobacteria</taxon>
        <taxon>Sphingomonadales</taxon>
        <taxon>Erythrobacteraceae</taxon>
        <taxon>Erythrobacter/Porphyrobacter group</taxon>
        <taxon>Erythrobacter</taxon>
    </lineage>
</organism>
<name>A0A1M7SMW4_9SPHN</name>
<sequence length="199" mass="22132">MIRHRSRSESAGRGLNRCISRLARCNPGPPAPFPCQPVVRSELPVQARMHMHVGVLVPEDLRQFVTDDEILGKMFLHMVILAKQEAIGTSCAAYDLDQKRMVALMFRTLQPLSEGVDNEAAGWRHDPILPARFCARADHGRMPAHDRRIGASARHFVRHHAAAEQVDRDGLVAGRVGALVAISARTDAARDTDRGRRLR</sequence>
<dbReference type="Proteomes" id="UP000184391">
    <property type="component" value="Unassembled WGS sequence"/>
</dbReference>
<evidence type="ECO:0000313" key="1">
    <source>
        <dbReference type="EMBL" id="SHN59807.1"/>
    </source>
</evidence>
<reference evidence="2" key="1">
    <citation type="submission" date="2016-12" db="EMBL/GenBank/DDBJ databases">
        <authorList>
            <person name="Varghese N."/>
            <person name="Submissions S."/>
        </authorList>
    </citation>
    <scope>NUCLEOTIDE SEQUENCE [LARGE SCALE GENOMIC DNA]</scope>
    <source>
        <strain evidence="2">DSM 11032</strain>
    </source>
</reference>